<keyword evidence="2" id="KW-1185">Reference proteome</keyword>
<name>A0A1R4HIJ9_9GAMM</name>
<gene>
    <name evidence="1" type="ORF">CRENPOLYSF1_830015</name>
</gene>
<accession>A0A1R4HIJ9</accession>
<dbReference type="RefSeq" id="WP_087145035.1">
    <property type="nucleotide sequence ID" value="NZ_FUKI01000163.1"/>
</dbReference>
<protein>
    <submittedName>
        <fullName evidence="1">Uncharacterized protein</fullName>
    </submittedName>
</protein>
<evidence type="ECO:0000313" key="2">
    <source>
        <dbReference type="Proteomes" id="UP000195667"/>
    </source>
</evidence>
<dbReference type="AlphaFoldDB" id="A0A1R4HIJ9"/>
<organism evidence="1 2">
    <name type="scientific">Crenothrix polyspora</name>
    <dbReference type="NCBI Taxonomy" id="360316"/>
    <lineage>
        <taxon>Bacteria</taxon>
        <taxon>Pseudomonadati</taxon>
        <taxon>Pseudomonadota</taxon>
        <taxon>Gammaproteobacteria</taxon>
        <taxon>Methylococcales</taxon>
        <taxon>Crenotrichaceae</taxon>
        <taxon>Crenothrix</taxon>
    </lineage>
</organism>
<proteinExistence type="predicted"/>
<reference evidence="2" key="1">
    <citation type="submission" date="2017-02" db="EMBL/GenBank/DDBJ databases">
        <authorList>
            <person name="Daims H."/>
        </authorList>
    </citation>
    <scope>NUCLEOTIDE SEQUENCE [LARGE SCALE GENOMIC DNA]</scope>
</reference>
<dbReference type="OrthoDB" id="6816093at2"/>
<dbReference type="Proteomes" id="UP000195667">
    <property type="component" value="Unassembled WGS sequence"/>
</dbReference>
<dbReference type="EMBL" id="FUKI01000163">
    <property type="protein sequence ID" value="SJM96019.1"/>
    <property type="molecule type" value="Genomic_DNA"/>
</dbReference>
<sequence>MSCDSNNNSTQAVPFGSGSAFVTLIRKTDGTCVEPPQAIAIEGIQDISWDNKSDLKEMHGQGAYASRLAGGKKSLSLSMTVSEISGKQLNALCFGQDVEERQLKISRDRNGHLIPESNTVNAKILNSIHFNLARVDSVDDILIAGIVAIQGTSSTPAAGEVRVYSSTNIVIFSAEDVGKTAIISYTSNGTGIQTTFKIPADRTYDMRQVTRVIKVIKGTVTALPRVTYRLTDATPNVENYSASDNGVLIFNPAQTGVMTISHTTDAVAASSKIDVLPAAAYGFYIDPPSSAKWLSPEYVMLASDSGTPMTGVVAGETLVQQAALGTLGSGKYLVDNKGYYLFDSADAGDTVKVSYRTDYQFMTVTPPNNGIFLRNLGVRHQGGITLDRVALTNPLSLLHNQYAVSDNGSYYFDATNAGDTLFIDYQYEATGGQTIVVVNNKIGESPTLMVDLLYEMDGEMMTVSFERVKMKGCGVATKQDDFAPMKFELQAFANKATGIVYSVSTSV</sequence>
<evidence type="ECO:0000313" key="1">
    <source>
        <dbReference type="EMBL" id="SJM96019.1"/>
    </source>
</evidence>